<dbReference type="Proteomes" id="UP000281553">
    <property type="component" value="Unassembled WGS sequence"/>
</dbReference>
<evidence type="ECO:0000313" key="3">
    <source>
        <dbReference type="Proteomes" id="UP000281553"/>
    </source>
</evidence>
<proteinExistence type="predicted"/>
<evidence type="ECO:0000256" key="1">
    <source>
        <dbReference type="SAM" id="MobiDB-lite"/>
    </source>
</evidence>
<dbReference type="AlphaFoldDB" id="A0A3P7MA50"/>
<protein>
    <submittedName>
        <fullName evidence="2">Uncharacterized protein</fullName>
    </submittedName>
</protein>
<evidence type="ECO:0000313" key="2">
    <source>
        <dbReference type="EMBL" id="VDN14821.1"/>
    </source>
</evidence>
<sequence length="117" mass="13100">MRLLFQAVHVVNYCLLNFCGTWQYGVKTKTVLEARMKAVNMTELKNSNYNIVLRPSPSRAIISDTRSGVMHSNPPSPWTTELNYSVSAVAQPSPTSAERTNFSKPIKNPTTLDEQVI</sequence>
<organism evidence="2 3">
    <name type="scientific">Dibothriocephalus latus</name>
    <name type="common">Fish tapeworm</name>
    <name type="synonym">Diphyllobothrium latum</name>
    <dbReference type="NCBI Taxonomy" id="60516"/>
    <lineage>
        <taxon>Eukaryota</taxon>
        <taxon>Metazoa</taxon>
        <taxon>Spiralia</taxon>
        <taxon>Lophotrochozoa</taxon>
        <taxon>Platyhelminthes</taxon>
        <taxon>Cestoda</taxon>
        <taxon>Eucestoda</taxon>
        <taxon>Diphyllobothriidea</taxon>
        <taxon>Diphyllobothriidae</taxon>
        <taxon>Dibothriocephalus</taxon>
    </lineage>
</organism>
<keyword evidence="3" id="KW-1185">Reference proteome</keyword>
<name>A0A3P7MA50_DIBLA</name>
<reference evidence="2 3" key="1">
    <citation type="submission" date="2018-11" db="EMBL/GenBank/DDBJ databases">
        <authorList>
            <consortium name="Pathogen Informatics"/>
        </authorList>
    </citation>
    <scope>NUCLEOTIDE SEQUENCE [LARGE SCALE GENOMIC DNA]</scope>
</reference>
<accession>A0A3P7MA50</accession>
<feature type="region of interest" description="Disordered" evidence="1">
    <location>
        <begin position="93"/>
        <end position="117"/>
    </location>
</feature>
<dbReference type="EMBL" id="UYRU01060482">
    <property type="protein sequence ID" value="VDN14821.1"/>
    <property type="molecule type" value="Genomic_DNA"/>
</dbReference>
<gene>
    <name evidence="2" type="ORF">DILT_LOCUS10652</name>
</gene>